<dbReference type="GO" id="GO:0004783">
    <property type="term" value="F:sulfite reductase (NADPH) activity"/>
    <property type="evidence" value="ECO:0007669"/>
    <property type="project" value="TreeGrafter"/>
</dbReference>
<evidence type="ECO:0000313" key="7">
    <source>
        <dbReference type="EMBL" id="MBD1547952.1"/>
    </source>
</evidence>
<dbReference type="InterPro" id="IPR005625">
    <property type="entry name" value="PepSY-ass_TM"/>
</dbReference>
<dbReference type="PROSITE" id="PS51384">
    <property type="entry name" value="FAD_FR"/>
    <property type="match status" value="1"/>
</dbReference>
<evidence type="ECO:0000256" key="1">
    <source>
        <dbReference type="ARBA" id="ARBA00022630"/>
    </source>
</evidence>
<dbReference type="GO" id="GO:0050660">
    <property type="term" value="F:flavin adenine dinucleotide binding"/>
    <property type="evidence" value="ECO:0007669"/>
    <property type="project" value="TreeGrafter"/>
</dbReference>
<dbReference type="SUPFAM" id="SSF52343">
    <property type="entry name" value="Ferredoxin reductase-like, C-terminal NADP-linked domain"/>
    <property type="match status" value="1"/>
</dbReference>
<keyword evidence="7" id="KW-0808">Transferase</keyword>
<evidence type="ECO:0000259" key="6">
    <source>
        <dbReference type="PROSITE" id="PS51384"/>
    </source>
</evidence>
<comment type="caution">
    <text evidence="7">The sequence shown here is derived from an EMBL/GenBank/DDBJ whole genome shotgun (WGS) entry which is preliminary data.</text>
</comment>
<keyword evidence="2" id="KW-0288">FMN</keyword>
<sequence length="733" mass="77531">MIRALHRWPGLLALVLVTVLALSGAALSVFPMAERLAAPQAVAEQSVADLAARVAATHPGLEEIRRSPSGTITAWWFDGGRPGSAVIDPATGADVGSADPNGVERWLTNLHRSLFLDDAGRLVMAAGAAAMLVLTLSGAALVARRTGGWRRWFARLRGPLAGRLHVELARVAVLGLALSAATALWMTASTFDLLPDGAARPADPAVVSGQMAFPLDQMAALQDVPVDALRKLSFPYAGDAQDMFTLSTDAGTGLIDQGTGELLSWADLTPWQQVSETVYMLHTGQGAATFGLVLGLIALSVPVMGATGTLIWAAGRRGRPRLRDNAPAGRAQTVILVGSEGGSTWGFAATLARALRDAGQAVHIAPMSAFDPARHPRAERFLILAATYGEGNAPASAQGFLDRLARMPPTAALAVLGFGDRSFPAFCAYAAEVEATARANGWATLLPMDTVDRQSPQDFARWGRALGQAIGLTLDLDHQPARPEAQGLTLISRRDYGEAVQAPTAIMRFALPKATHWARLTSRGFARFQAGDLLGILPEGSSLPRFYSLASGSGDGFVEIVVKKHPGGLCSGQLLTLEPGDAVQAFLRRNPGFHAGRGRVPLILIGAGTGIGPLAGIIRANARRRPVHLFFGMRHPDSDFLYGDDLTEWQTEGRLTRLSTAVSRGARPHYVQDALWAEAAQVAEAIRNGARVMVCGGRGMAQGVGRALEDILAPMGLTPAMLKAEGRYVEDVY</sequence>
<dbReference type="InterPro" id="IPR008254">
    <property type="entry name" value="Flavodoxin/NO_synth"/>
</dbReference>
<feature type="domain" description="FAD-binding FR-type" evidence="6">
    <location>
        <begin position="483"/>
        <end position="596"/>
    </location>
</feature>
<dbReference type="Pfam" id="PF00175">
    <property type="entry name" value="NAD_binding_1"/>
    <property type="match status" value="1"/>
</dbReference>
<accession>A0A926P5Q5</accession>
<dbReference type="PANTHER" id="PTHR19384">
    <property type="entry name" value="NITRIC OXIDE SYNTHASE-RELATED"/>
    <property type="match status" value="1"/>
</dbReference>
<reference evidence="7" key="1">
    <citation type="submission" date="2020-05" db="EMBL/GenBank/DDBJ databases">
        <title>Identification of trans-AT polyketide cluster in two marine bacteria, producers of a novel glutaramide-containing polyketide sesbanimide D and analogs.</title>
        <authorList>
            <person name="Kacar D."/>
            <person name="Rodriguez P."/>
            <person name="Canedo L."/>
            <person name="Gonzalez E."/>
            <person name="Galan B."/>
            <person name="De La Calle F."/>
            <person name="Garcia J.L."/>
        </authorList>
    </citation>
    <scope>NUCLEOTIDE SEQUENCE</scope>
    <source>
        <strain evidence="7">PHM038</strain>
    </source>
</reference>
<name>A0A926P5Q5_9HYPH</name>
<evidence type="ECO:0000256" key="2">
    <source>
        <dbReference type="ARBA" id="ARBA00022643"/>
    </source>
</evidence>
<dbReference type="PANTHER" id="PTHR19384:SF17">
    <property type="entry name" value="NADPH--CYTOCHROME P450 REDUCTASE"/>
    <property type="match status" value="1"/>
</dbReference>
<dbReference type="EMBL" id="JABFCZ010000019">
    <property type="protein sequence ID" value="MBD1547952.1"/>
    <property type="molecule type" value="Genomic_DNA"/>
</dbReference>
<gene>
    <name evidence="7" type="ORF">HK439_16920</name>
</gene>
<dbReference type="Gene3D" id="3.40.50.360">
    <property type="match status" value="1"/>
</dbReference>
<dbReference type="InterPro" id="IPR017938">
    <property type="entry name" value="Riboflavin_synthase-like_b-brl"/>
</dbReference>
<feature type="transmembrane region" description="Helical" evidence="4">
    <location>
        <begin position="122"/>
        <end position="143"/>
    </location>
</feature>
<evidence type="ECO:0000259" key="5">
    <source>
        <dbReference type="PROSITE" id="PS50902"/>
    </source>
</evidence>
<dbReference type="SUPFAM" id="SSF52218">
    <property type="entry name" value="Flavoproteins"/>
    <property type="match status" value="1"/>
</dbReference>
<dbReference type="GO" id="GO:0016740">
    <property type="term" value="F:transferase activity"/>
    <property type="evidence" value="ECO:0007669"/>
    <property type="project" value="UniProtKB-KW"/>
</dbReference>
<dbReference type="AlphaFoldDB" id="A0A926P5Q5"/>
<organism evidence="7 8">
    <name type="scientific">Roseibium aggregatum</name>
    <dbReference type="NCBI Taxonomy" id="187304"/>
    <lineage>
        <taxon>Bacteria</taxon>
        <taxon>Pseudomonadati</taxon>
        <taxon>Pseudomonadota</taxon>
        <taxon>Alphaproteobacteria</taxon>
        <taxon>Hyphomicrobiales</taxon>
        <taxon>Stappiaceae</taxon>
        <taxon>Roseibium</taxon>
    </lineage>
</organism>
<dbReference type="Pfam" id="PF00258">
    <property type="entry name" value="Flavodoxin_1"/>
    <property type="match status" value="1"/>
</dbReference>
<dbReference type="InterPro" id="IPR001709">
    <property type="entry name" value="Flavoprot_Pyr_Nucl_cyt_Rdtase"/>
</dbReference>
<dbReference type="InterPro" id="IPR039261">
    <property type="entry name" value="FNR_nucleotide-bd"/>
</dbReference>
<dbReference type="GO" id="GO:0005829">
    <property type="term" value="C:cytosol"/>
    <property type="evidence" value="ECO:0007669"/>
    <property type="project" value="TreeGrafter"/>
</dbReference>
<dbReference type="PRINTS" id="PR00371">
    <property type="entry name" value="FPNCR"/>
</dbReference>
<dbReference type="Proteomes" id="UP000598467">
    <property type="component" value="Unassembled WGS sequence"/>
</dbReference>
<feature type="transmembrane region" description="Helical" evidence="4">
    <location>
        <begin position="287"/>
        <end position="313"/>
    </location>
</feature>
<dbReference type="PROSITE" id="PS50902">
    <property type="entry name" value="FLAVODOXIN_LIKE"/>
    <property type="match status" value="1"/>
</dbReference>
<dbReference type="GO" id="GO:0010181">
    <property type="term" value="F:FMN binding"/>
    <property type="evidence" value="ECO:0007669"/>
    <property type="project" value="InterPro"/>
</dbReference>
<dbReference type="Pfam" id="PF03929">
    <property type="entry name" value="PepSY_TM"/>
    <property type="match status" value="1"/>
</dbReference>
<keyword evidence="4" id="KW-0812">Transmembrane</keyword>
<proteinExistence type="predicted"/>
<evidence type="ECO:0000256" key="4">
    <source>
        <dbReference type="SAM" id="Phobius"/>
    </source>
</evidence>
<feature type="domain" description="Flavodoxin-like" evidence="5">
    <location>
        <begin position="333"/>
        <end position="467"/>
    </location>
</feature>
<dbReference type="Gene3D" id="3.40.50.80">
    <property type="entry name" value="Nucleotide-binding domain of ferredoxin-NADP reductase (FNR) module"/>
    <property type="match status" value="1"/>
</dbReference>
<evidence type="ECO:0000256" key="3">
    <source>
        <dbReference type="ARBA" id="ARBA00023797"/>
    </source>
</evidence>
<dbReference type="CDD" id="cd06201">
    <property type="entry name" value="SiR_like2"/>
    <property type="match status" value="1"/>
</dbReference>
<dbReference type="InterPro" id="IPR029039">
    <property type="entry name" value="Flavoprotein-like_sf"/>
</dbReference>
<dbReference type="InterPro" id="IPR017927">
    <property type="entry name" value="FAD-bd_FR_type"/>
</dbReference>
<keyword evidence="1" id="KW-0285">Flavoprotein</keyword>
<keyword evidence="4" id="KW-0472">Membrane</keyword>
<dbReference type="SUPFAM" id="SSF63380">
    <property type="entry name" value="Riboflavin synthase domain-like"/>
    <property type="match status" value="1"/>
</dbReference>
<keyword evidence="4" id="KW-1133">Transmembrane helix</keyword>
<dbReference type="Gene3D" id="2.40.30.10">
    <property type="entry name" value="Translation factors"/>
    <property type="match status" value="1"/>
</dbReference>
<dbReference type="RefSeq" id="WP_190292714.1">
    <property type="nucleotide sequence ID" value="NZ_JABFCZ010000019.1"/>
</dbReference>
<protein>
    <recommendedName>
        <fullName evidence="3">NADPH--hemoprotein reductase</fullName>
        <ecNumber evidence="3">1.6.2.4</ecNumber>
    </recommendedName>
</protein>
<dbReference type="InterPro" id="IPR001433">
    <property type="entry name" value="OxRdtase_FAD/NAD-bd"/>
</dbReference>
<dbReference type="EC" id="1.6.2.4" evidence="3"/>
<evidence type="ECO:0000313" key="8">
    <source>
        <dbReference type="Proteomes" id="UP000598467"/>
    </source>
</evidence>